<evidence type="ECO:0000313" key="2">
    <source>
        <dbReference type="Proteomes" id="UP000246483"/>
    </source>
</evidence>
<dbReference type="OrthoDB" id="9133279at2"/>
<sequence>MAMQRSPARARQRGLSFFGVVFLGVLAVAVFAVGGQSVPIFIEYMAIKKAAAKAARDGTTVPEVRAAFDRAAAIDDISSISGKDLQVTKRDDRVVVSYEYEREIHLAGPAYLVYRFNDSTK</sequence>
<name>A0A317RBF1_9BURK</name>
<dbReference type="Pfam" id="PF16137">
    <property type="entry name" value="DUF4845"/>
    <property type="match status" value="1"/>
</dbReference>
<comment type="caution">
    <text evidence="1">The sequence shown here is derived from an EMBL/GenBank/DDBJ whole genome shotgun (WGS) entry which is preliminary data.</text>
</comment>
<proteinExistence type="predicted"/>
<dbReference type="AlphaFoldDB" id="A0A317RBF1"/>
<reference evidence="1 2" key="1">
    <citation type="submission" date="2018-05" db="EMBL/GenBank/DDBJ databases">
        <title>Genomic Encyclopedia of Type Strains, Phase IV (KMG-IV): sequencing the most valuable type-strain genomes for metagenomic binning, comparative biology and taxonomic classification.</title>
        <authorList>
            <person name="Goeker M."/>
        </authorList>
    </citation>
    <scope>NUCLEOTIDE SEQUENCE [LARGE SCALE GENOMIC DNA]</scope>
    <source>
        <strain evidence="1 2">DSM 26006</strain>
    </source>
</reference>
<dbReference type="InterPro" id="IPR032314">
    <property type="entry name" value="DUF4845"/>
</dbReference>
<accession>A0A317RBF1</accession>
<dbReference type="Proteomes" id="UP000246483">
    <property type="component" value="Unassembled WGS sequence"/>
</dbReference>
<keyword evidence="2" id="KW-1185">Reference proteome</keyword>
<gene>
    <name evidence="1" type="ORF">DFR36_105186</name>
</gene>
<protein>
    <submittedName>
        <fullName evidence="1">Uncharacterized protein DUF4845</fullName>
    </submittedName>
</protein>
<dbReference type="EMBL" id="QGUB01000005">
    <property type="protein sequence ID" value="PWW45982.1"/>
    <property type="molecule type" value="Genomic_DNA"/>
</dbReference>
<evidence type="ECO:0000313" key="1">
    <source>
        <dbReference type="EMBL" id="PWW45982.1"/>
    </source>
</evidence>
<dbReference type="RefSeq" id="WP_019374226.1">
    <property type="nucleotide sequence ID" value="NZ_ALEE01000477.1"/>
</dbReference>
<organism evidence="1 2">
    <name type="scientific">Melaminivora alkalimesophila</name>
    <dbReference type="NCBI Taxonomy" id="1165852"/>
    <lineage>
        <taxon>Bacteria</taxon>
        <taxon>Pseudomonadati</taxon>
        <taxon>Pseudomonadota</taxon>
        <taxon>Betaproteobacteria</taxon>
        <taxon>Burkholderiales</taxon>
        <taxon>Comamonadaceae</taxon>
        <taxon>Melaminivora</taxon>
    </lineage>
</organism>